<dbReference type="InterPro" id="IPR010617">
    <property type="entry name" value="TMEM175-like"/>
</dbReference>
<keyword evidence="6" id="KW-0631">Potassium channel</keyword>
<keyword evidence="5 13" id="KW-0812">Transmembrane</keyword>
<feature type="transmembrane region" description="Helical" evidence="13">
    <location>
        <begin position="16"/>
        <end position="33"/>
    </location>
</feature>
<evidence type="ECO:0000256" key="5">
    <source>
        <dbReference type="ARBA" id="ARBA00022692"/>
    </source>
</evidence>
<keyword evidence="10 13" id="KW-0472">Membrane</keyword>
<keyword evidence="3" id="KW-0813">Transport</keyword>
<evidence type="ECO:0000256" key="6">
    <source>
        <dbReference type="ARBA" id="ARBA00022826"/>
    </source>
</evidence>
<dbReference type="AlphaFoldDB" id="A0AB34SAZ7"/>
<feature type="transmembrane region" description="Helical" evidence="13">
    <location>
        <begin position="116"/>
        <end position="136"/>
    </location>
</feature>
<name>A0AB34SAZ7_STRGN</name>
<organism evidence="14 15">
    <name type="scientific">Streptococcus gordonii</name>
    <dbReference type="NCBI Taxonomy" id="1302"/>
    <lineage>
        <taxon>Bacteria</taxon>
        <taxon>Bacillati</taxon>
        <taxon>Bacillota</taxon>
        <taxon>Bacilli</taxon>
        <taxon>Lactobacillales</taxon>
        <taxon>Streptococcaceae</taxon>
        <taxon>Streptococcus</taxon>
    </lineage>
</organism>
<dbReference type="EMBL" id="JYGN01000002">
    <property type="protein sequence ID" value="KJQ65822.1"/>
    <property type="molecule type" value="Genomic_DNA"/>
</dbReference>
<accession>A0AB34SAZ7</accession>
<dbReference type="PANTHER" id="PTHR31462:SF5">
    <property type="entry name" value="ENDOSOMAL_LYSOSOMAL PROTON CHANNEL TMEM175"/>
    <property type="match status" value="1"/>
</dbReference>
<comment type="caution">
    <text evidence="14">The sequence shown here is derived from an EMBL/GenBank/DDBJ whole genome shotgun (WGS) entry which is preliminary data.</text>
</comment>
<sequence length="203" mass="23746">MLQNERRCNLMKKDRLIALTDAVLAIIMTILILELEKPTTPSLQAFWDLRQNFFAYFLSFFWLGSLWMALNTLWEKVEKISQQIVWWNLFLLFFVSFMPYATGIVSSHFMNHTAQLFYGLIVIVSTVANWFLHKVIDKPNIDQKELLEATAQYRKLLIPDLIIKGVGLILSLIFYPPIMMYSVLIAAFYIITLKTLSEKRVNN</sequence>
<dbReference type="PANTHER" id="PTHR31462">
    <property type="entry name" value="ENDOSOMAL/LYSOSOMAL POTASSIUM CHANNEL TMEM175"/>
    <property type="match status" value="1"/>
</dbReference>
<feature type="transmembrane region" description="Helical" evidence="13">
    <location>
        <begin position="86"/>
        <end position="110"/>
    </location>
</feature>
<comment type="subcellular location">
    <subcellularLocation>
        <location evidence="1">Membrane</location>
        <topology evidence="1">Multi-pass membrane protein</topology>
    </subcellularLocation>
</comment>
<evidence type="ECO:0000256" key="2">
    <source>
        <dbReference type="ARBA" id="ARBA00006920"/>
    </source>
</evidence>
<evidence type="ECO:0000256" key="7">
    <source>
        <dbReference type="ARBA" id="ARBA00022958"/>
    </source>
</evidence>
<keyword evidence="7" id="KW-0630">Potassium</keyword>
<comment type="similarity">
    <text evidence="2">Belongs to the TMEM175 family.</text>
</comment>
<reference evidence="14 15" key="1">
    <citation type="submission" date="2015-02" db="EMBL/GenBank/DDBJ databases">
        <title>Evolution of amylase-binding proteins of oral streptococcal species.</title>
        <authorList>
            <person name="Haase E.M."/>
        </authorList>
    </citation>
    <scope>NUCLEOTIDE SEQUENCE [LARGE SCALE GENOMIC DNA]</scope>
    <source>
        <strain evidence="15">UB10712</strain>
    </source>
</reference>
<dbReference type="Pfam" id="PF06736">
    <property type="entry name" value="TMEM175"/>
    <property type="match status" value="1"/>
</dbReference>
<evidence type="ECO:0000313" key="15">
    <source>
        <dbReference type="Proteomes" id="UP000033375"/>
    </source>
</evidence>
<evidence type="ECO:0000313" key="14">
    <source>
        <dbReference type="EMBL" id="KJQ65822.1"/>
    </source>
</evidence>
<evidence type="ECO:0000256" key="10">
    <source>
        <dbReference type="ARBA" id="ARBA00023136"/>
    </source>
</evidence>
<dbReference type="GO" id="GO:0015252">
    <property type="term" value="F:proton channel activity"/>
    <property type="evidence" value="ECO:0007669"/>
    <property type="project" value="InterPro"/>
</dbReference>
<dbReference type="GO" id="GO:0016020">
    <property type="term" value="C:membrane"/>
    <property type="evidence" value="ECO:0007669"/>
    <property type="project" value="UniProtKB-SubCell"/>
</dbReference>
<evidence type="ECO:0000256" key="12">
    <source>
        <dbReference type="ARBA" id="ARBA00034430"/>
    </source>
</evidence>
<evidence type="ECO:0000256" key="11">
    <source>
        <dbReference type="ARBA" id="ARBA00023303"/>
    </source>
</evidence>
<evidence type="ECO:0000256" key="1">
    <source>
        <dbReference type="ARBA" id="ARBA00004141"/>
    </source>
</evidence>
<evidence type="ECO:0000256" key="3">
    <source>
        <dbReference type="ARBA" id="ARBA00022448"/>
    </source>
</evidence>
<keyword evidence="11" id="KW-0407">Ion channel</keyword>
<evidence type="ECO:0008006" key="16">
    <source>
        <dbReference type="Google" id="ProtNLM"/>
    </source>
</evidence>
<evidence type="ECO:0000256" key="9">
    <source>
        <dbReference type="ARBA" id="ARBA00023065"/>
    </source>
</evidence>
<dbReference type="Proteomes" id="UP000033375">
    <property type="component" value="Unassembled WGS sequence"/>
</dbReference>
<evidence type="ECO:0000256" key="13">
    <source>
        <dbReference type="SAM" id="Phobius"/>
    </source>
</evidence>
<protein>
    <recommendedName>
        <fullName evidence="16">DUF1211 domain-containing protein</fullName>
    </recommendedName>
</protein>
<keyword evidence="8 13" id="KW-1133">Transmembrane helix</keyword>
<evidence type="ECO:0000256" key="8">
    <source>
        <dbReference type="ARBA" id="ARBA00022989"/>
    </source>
</evidence>
<gene>
    <name evidence="14" type="ORF">TZ88_00515</name>
</gene>
<feature type="transmembrane region" description="Helical" evidence="13">
    <location>
        <begin position="53"/>
        <end position="74"/>
    </location>
</feature>
<dbReference type="GO" id="GO:0005267">
    <property type="term" value="F:potassium channel activity"/>
    <property type="evidence" value="ECO:0007669"/>
    <property type="project" value="UniProtKB-KW"/>
</dbReference>
<keyword evidence="9" id="KW-0406">Ion transport</keyword>
<evidence type="ECO:0000256" key="4">
    <source>
        <dbReference type="ARBA" id="ARBA00022538"/>
    </source>
</evidence>
<comment type="catalytic activity">
    <reaction evidence="12">
        <text>K(+)(in) = K(+)(out)</text>
        <dbReference type="Rhea" id="RHEA:29463"/>
        <dbReference type="ChEBI" id="CHEBI:29103"/>
    </reaction>
</comment>
<keyword evidence="4" id="KW-0633">Potassium transport</keyword>
<proteinExistence type="inferred from homology"/>